<feature type="region of interest" description="Disordered" evidence="1">
    <location>
        <begin position="24"/>
        <end position="49"/>
    </location>
</feature>
<proteinExistence type="predicted"/>
<organism evidence="2 3">
    <name type="scientific">Senna tora</name>
    <dbReference type="NCBI Taxonomy" id="362788"/>
    <lineage>
        <taxon>Eukaryota</taxon>
        <taxon>Viridiplantae</taxon>
        <taxon>Streptophyta</taxon>
        <taxon>Embryophyta</taxon>
        <taxon>Tracheophyta</taxon>
        <taxon>Spermatophyta</taxon>
        <taxon>Magnoliopsida</taxon>
        <taxon>eudicotyledons</taxon>
        <taxon>Gunneridae</taxon>
        <taxon>Pentapetalae</taxon>
        <taxon>rosids</taxon>
        <taxon>fabids</taxon>
        <taxon>Fabales</taxon>
        <taxon>Fabaceae</taxon>
        <taxon>Caesalpinioideae</taxon>
        <taxon>Cassia clade</taxon>
        <taxon>Senna</taxon>
    </lineage>
</organism>
<accession>A0A834TG85</accession>
<reference evidence="2" key="1">
    <citation type="submission" date="2020-09" db="EMBL/GenBank/DDBJ databases">
        <title>Genome-Enabled Discovery of Anthraquinone Biosynthesis in Senna tora.</title>
        <authorList>
            <person name="Kang S.-H."/>
            <person name="Pandey R.P."/>
            <person name="Lee C.-M."/>
            <person name="Sim J.-S."/>
            <person name="Jeong J.-T."/>
            <person name="Choi B.-S."/>
            <person name="Jung M."/>
            <person name="Ginzburg D."/>
            <person name="Zhao K."/>
            <person name="Won S.Y."/>
            <person name="Oh T.-J."/>
            <person name="Yu Y."/>
            <person name="Kim N.-H."/>
            <person name="Lee O.R."/>
            <person name="Lee T.-H."/>
            <person name="Bashyal P."/>
            <person name="Kim T.-S."/>
            <person name="Lee W.-H."/>
            <person name="Kawkins C."/>
            <person name="Kim C.-K."/>
            <person name="Kim J.S."/>
            <person name="Ahn B.O."/>
            <person name="Rhee S.Y."/>
            <person name="Sohng J.K."/>
        </authorList>
    </citation>
    <scope>NUCLEOTIDE SEQUENCE</scope>
    <source>
        <tissue evidence="2">Leaf</tissue>
    </source>
</reference>
<comment type="caution">
    <text evidence="2">The sequence shown here is derived from an EMBL/GenBank/DDBJ whole genome shotgun (WGS) entry which is preliminary data.</text>
</comment>
<sequence>MKVEPSSRTCCIADKNDVVCHTPSLPEPWRGIRTPSASDDTASHHSAPRAQLRVHFSAWQHRTPPEPFFPPT</sequence>
<protein>
    <submittedName>
        <fullName evidence="2">Squamosa promoter-binding protein 1</fullName>
    </submittedName>
</protein>
<dbReference type="Proteomes" id="UP000634136">
    <property type="component" value="Unassembled WGS sequence"/>
</dbReference>
<keyword evidence="3" id="KW-1185">Reference proteome</keyword>
<evidence type="ECO:0000313" key="2">
    <source>
        <dbReference type="EMBL" id="KAF7820607.1"/>
    </source>
</evidence>
<gene>
    <name evidence="2" type="ORF">G2W53_026062</name>
</gene>
<evidence type="ECO:0000313" key="3">
    <source>
        <dbReference type="Proteomes" id="UP000634136"/>
    </source>
</evidence>
<name>A0A834TG85_9FABA</name>
<dbReference type="EMBL" id="JAAIUW010000008">
    <property type="protein sequence ID" value="KAF7820607.1"/>
    <property type="molecule type" value="Genomic_DNA"/>
</dbReference>
<evidence type="ECO:0000256" key="1">
    <source>
        <dbReference type="SAM" id="MobiDB-lite"/>
    </source>
</evidence>
<dbReference type="AlphaFoldDB" id="A0A834TG85"/>